<dbReference type="Gene3D" id="3.40.630.30">
    <property type="match status" value="1"/>
</dbReference>
<dbReference type="GO" id="GO:0005737">
    <property type="term" value="C:cytoplasm"/>
    <property type="evidence" value="ECO:0007669"/>
    <property type="project" value="TreeGrafter"/>
</dbReference>
<sequence>MKQKKSVFPVLETKRLKLREVTHDDAADMLNYMSDPEVVRHIGLERFKSLEDAKSEISWYHTILKEESGIRWGITLKGKDQLIGSCGFLNRAKKHFRAEIGTELSREYWGTGIASEAFQAVISTGFNHMQLERIEALIEPLNIASQRLAEKQGFVKEGLLRKYEYTQGKFDDLYMYSLLKEEWG</sequence>
<evidence type="ECO:0000313" key="2">
    <source>
        <dbReference type="EMBL" id="MDV2884949.1"/>
    </source>
</evidence>
<organism evidence="2 3">
    <name type="scientific">Alkalihalophilus pseudofirmus</name>
    <name type="common">Bacillus pseudofirmus</name>
    <dbReference type="NCBI Taxonomy" id="79885"/>
    <lineage>
        <taxon>Bacteria</taxon>
        <taxon>Bacillati</taxon>
        <taxon>Bacillota</taxon>
        <taxon>Bacilli</taxon>
        <taxon>Bacillales</taxon>
        <taxon>Bacillaceae</taxon>
        <taxon>Alkalihalophilus</taxon>
    </lineage>
</organism>
<feature type="domain" description="N-acetyltransferase" evidence="1">
    <location>
        <begin position="16"/>
        <end position="180"/>
    </location>
</feature>
<accession>A0AAJ2KUI2</accession>
<evidence type="ECO:0000313" key="3">
    <source>
        <dbReference type="Proteomes" id="UP001285636"/>
    </source>
</evidence>
<dbReference type="Pfam" id="PF13302">
    <property type="entry name" value="Acetyltransf_3"/>
    <property type="match status" value="1"/>
</dbReference>
<gene>
    <name evidence="2" type="ORF">RYX45_07140</name>
</gene>
<dbReference type="SUPFAM" id="SSF55729">
    <property type="entry name" value="Acyl-CoA N-acyltransferases (Nat)"/>
    <property type="match status" value="1"/>
</dbReference>
<keyword evidence="2" id="KW-0808">Transferase</keyword>
<dbReference type="RefSeq" id="WP_323466372.1">
    <property type="nucleotide sequence ID" value="NZ_CP144224.1"/>
</dbReference>
<dbReference type="InterPro" id="IPR016181">
    <property type="entry name" value="Acyl_CoA_acyltransferase"/>
</dbReference>
<name>A0AAJ2KUI2_ALKPS</name>
<reference evidence="2" key="1">
    <citation type="submission" date="2023-10" db="EMBL/GenBank/DDBJ databases">
        <title>Screening of Alkalihalophilus pseudofirmusBZ-TG-HK211 and Its Alleviation of Salt Stress on Rapeseed Growth.</title>
        <authorList>
            <person name="Zhao B."/>
            <person name="Guo T."/>
        </authorList>
    </citation>
    <scope>NUCLEOTIDE SEQUENCE</scope>
    <source>
        <strain evidence="2">BZ-TG-HK211</strain>
    </source>
</reference>
<comment type="caution">
    <text evidence="2">The sequence shown here is derived from an EMBL/GenBank/DDBJ whole genome shotgun (WGS) entry which is preliminary data.</text>
</comment>
<protein>
    <submittedName>
        <fullName evidence="2">GNAT family protein</fullName>
        <ecNumber evidence="2">2.-.-.-</ecNumber>
    </submittedName>
</protein>
<dbReference type="EC" id="2.-.-.-" evidence="2"/>
<dbReference type="PROSITE" id="PS51186">
    <property type="entry name" value="GNAT"/>
    <property type="match status" value="1"/>
</dbReference>
<dbReference type="InterPro" id="IPR000182">
    <property type="entry name" value="GNAT_dom"/>
</dbReference>
<proteinExistence type="predicted"/>
<dbReference type="PANTHER" id="PTHR43792">
    <property type="entry name" value="GNAT FAMILY, PUTATIVE (AFU_ORTHOLOGUE AFUA_3G00765)-RELATED-RELATED"/>
    <property type="match status" value="1"/>
</dbReference>
<dbReference type="EMBL" id="JAWJAY010000001">
    <property type="protein sequence ID" value="MDV2884949.1"/>
    <property type="molecule type" value="Genomic_DNA"/>
</dbReference>
<dbReference type="GO" id="GO:0008999">
    <property type="term" value="F:protein-N-terminal-alanine acetyltransferase activity"/>
    <property type="evidence" value="ECO:0007669"/>
    <property type="project" value="TreeGrafter"/>
</dbReference>
<dbReference type="InterPro" id="IPR051531">
    <property type="entry name" value="N-acetyltransferase"/>
</dbReference>
<evidence type="ECO:0000259" key="1">
    <source>
        <dbReference type="PROSITE" id="PS51186"/>
    </source>
</evidence>
<dbReference type="AlphaFoldDB" id="A0AAJ2KUI2"/>
<dbReference type="PANTHER" id="PTHR43792:SF9">
    <property type="entry name" value="RIBOSOMAL-PROTEIN-ALANINE ACETYLTRANSFERASE"/>
    <property type="match status" value="1"/>
</dbReference>
<dbReference type="Proteomes" id="UP001285636">
    <property type="component" value="Unassembled WGS sequence"/>
</dbReference>